<evidence type="ECO:0000313" key="2">
    <source>
        <dbReference type="Proteomes" id="UP000182993"/>
    </source>
</evidence>
<evidence type="ECO:0000313" key="1">
    <source>
        <dbReference type="EMBL" id="APD09344.1"/>
    </source>
</evidence>
<dbReference type="EMBL" id="CP016312">
    <property type="protein sequence ID" value="APD09344.1"/>
    <property type="molecule type" value="Genomic_DNA"/>
</dbReference>
<organism evidence="1 2">
    <name type="scientific">Thermus brockianus</name>
    <dbReference type="NCBI Taxonomy" id="56956"/>
    <lineage>
        <taxon>Bacteria</taxon>
        <taxon>Thermotogati</taxon>
        <taxon>Deinococcota</taxon>
        <taxon>Deinococci</taxon>
        <taxon>Thermales</taxon>
        <taxon>Thermaceae</taxon>
        <taxon>Thermus</taxon>
    </lineage>
</organism>
<reference evidence="2" key="1">
    <citation type="submission" date="2016-06" db="EMBL/GenBank/DDBJ databases">
        <title>Whole genome sequencing of Thermus brockianus strain GE-1.</title>
        <authorList>
            <person name="Schaefers C."/>
            <person name="Blank S."/>
            <person name="Wiebusch S."/>
            <person name="Elleuche S."/>
            <person name="Antranikian G."/>
        </authorList>
    </citation>
    <scope>NUCLEOTIDE SEQUENCE [LARGE SCALE GENOMIC DNA]</scope>
    <source>
        <strain evidence="2">GE-1</strain>
    </source>
</reference>
<protein>
    <recommendedName>
        <fullName evidence="3">Bacterial transcriptional activator domain protein</fullName>
    </recommendedName>
</protein>
<evidence type="ECO:0008006" key="3">
    <source>
        <dbReference type="Google" id="ProtNLM"/>
    </source>
</evidence>
<name>A0A1J0LSY8_THEBO</name>
<dbReference type="Proteomes" id="UP000182993">
    <property type="component" value="Chromosome"/>
</dbReference>
<accession>A0A1J0LSY8</accession>
<sequence>MGTGWRVWAGSAAWLSAPWPAHFPLWFQVLGPLSLGGLPLRGRRRRALLVGLLEARAAGRIGLPPLDLEDLLYPGQEEARAFGALRELIFALRQQFGLDVIERRGTLYALGKRVVSDLETFLASPQPGFWRGPYLDGLGTDRLLWARVYRRALEAAGRVEPLEACRLLFWILQEEPYDQETLRLLLRNLEALGSMSALDEVYLQAKRRFQEVGLDLPPTPGEFLRRG</sequence>
<dbReference type="KEGG" id="tbc:A0O31_01205"/>
<gene>
    <name evidence="1" type="ORF">A0O31_01205</name>
</gene>
<proteinExistence type="predicted"/>
<dbReference type="AlphaFoldDB" id="A0A1J0LSY8"/>
<dbReference type="STRING" id="56956.A0O31_01205"/>